<keyword evidence="5" id="KW-0677">Repeat</keyword>
<evidence type="ECO:0000259" key="9">
    <source>
        <dbReference type="PROSITE" id="PS51819"/>
    </source>
</evidence>
<keyword evidence="8" id="KW-0585">Phenylalanine catabolism</keyword>
<dbReference type="PROSITE" id="PS51819">
    <property type="entry name" value="VOC"/>
    <property type="match status" value="1"/>
</dbReference>
<dbReference type="InterPro" id="IPR005956">
    <property type="entry name" value="4OHPhenylPyrv_dOase"/>
</dbReference>
<dbReference type="Gene3D" id="3.10.180.10">
    <property type="entry name" value="2,3-Dihydroxybiphenyl 1,2-Dioxygenase, domain 1"/>
    <property type="match status" value="1"/>
</dbReference>
<gene>
    <name evidence="10" type="ORF">TrLO_g8672</name>
</gene>
<dbReference type="GO" id="GO:0006572">
    <property type="term" value="P:L-tyrosine catabolic process"/>
    <property type="evidence" value="ECO:0007669"/>
    <property type="project" value="UniProtKB-KW"/>
</dbReference>
<comment type="cofactor">
    <cofactor evidence="1">
        <name>Fe cation</name>
        <dbReference type="ChEBI" id="CHEBI:24875"/>
    </cofactor>
</comment>
<evidence type="ECO:0000313" key="11">
    <source>
        <dbReference type="Proteomes" id="UP001165122"/>
    </source>
</evidence>
<keyword evidence="11" id="KW-1185">Reference proteome</keyword>
<evidence type="ECO:0000256" key="3">
    <source>
        <dbReference type="ARBA" id="ARBA00005877"/>
    </source>
</evidence>
<dbReference type="EC" id="1.13.11.27" evidence="4"/>
<evidence type="ECO:0000256" key="8">
    <source>
        <dbReference type="ARBA" id="ARBA00023232"/>
    </source>
</evidence>
<comment type="caution">
    <text evidence="10">The sequence shown here is derived from an EMBL/GenBank/DDBJ whole genome shotgun (WGS) entry which is preliminary data.</text>
</comment>
<dbReference type="InterPro" id="IPR029068">
    <property type="entry name" value="Glyas_Bleomycin-R_OHBP_Dase"/>
</dbReference>
<proteinExistence type="inferred from homology"/>
<dbReference type="GO" id="GO:0003868">
    <property type="term" value="F:4-hydroxyphenylpyruvate dioxygenase activity"/>
    <property type="evidence" value="ECO:0007669"/>
    <property type="project" value="UniProtKB-EC"/>
</dbReference>
<evidence type="ECO:0000256" key="1">
    <source>
        <dbReference type="ARBA" id="ARBA00001962"/>
    </source>
</evidence>
<dbReference type="GO" id="GO:0006559">
    <property type="term" value="P:L-phenylalanine catabolic process"/>
    <property type="evidence" value="ECO:0007669"/>
    <property type="project" value="UniProtKB-KW"/>
</dbReference>
<evidence type="ECO:0000256" key="4">
    <source>
        <dbReference type="ARBA" id="ARBA00013222"/>
    </source>
</evidence>
<dbReference type="InterPro" id="IPR037523">
    <property type="entry name" value="VOC_core"/>
</dbReference>
<dbReference type="PANTHER" id="PTHR11959:SF1">
    <property type="entry name" value="4-HYDROXYPHENYLPYRUVATE DIOXYGENASE"/>
    <property type="match status" value="1"/>
</dbReference>
<reference evidence="11" key="1">
    <citation type="journal article" date="2023" name="Commun. Biol.">
        <title>Genome analysis of Parmales, the sister group of diatoms, reveals the evolutionary specialization of diatoms from phago-mixotrophs to photoautotrophs.</title>
        <authorList>
            <person name="Ban H."/>
            <person name="Sato S."/>
            <person name="Yoshikawa S."/>
            <person name="Yamada K."/>
            <person name="Nakamura Y."/>
            <person name="Ichinomiya M."/>
            <person name="Sato N."/>
            <person name="Blanc-Mathieu R."/>
            <person name="Endo H."/>
            <person name="Kuwata A."/>
            <person name="Ogata H."/>
        </authorList>
    </citation>
    <scope>NUCLEOTIDE SEQUENCE [LARGE SCALE GENOMIC DNA]</scope>
    <source>
        <strain evidence="11">NIES 3700</strain>
    </source>
</reference>
<evidence type="ECO:0000256" key="2">
    <source>
        <dbReference type="ARBA" id="ARBA00005162"/>
    </source>
</evidence>
<evidence type="ECO:0000256" key="5">
    <source>
        <dbReference type="ARBA" id="ARBA00022737"/>
    </source>
</evidence>
<evidence type="ECO:0000256" key="7">
    <source>
        <dbReference type="ARBA" id="ARBA00023004"/>
    </source>
</evidence>
<sequence>MEEIWPSKLGSLTNFAEFTAEEVGTPNSGLNSIVLNPLNSSILLPLNEGVDGLLKSQINTYLDFNKGEGVQHVALRCESVIEEVEVMKERGIEFLEAPVSEYYDIVKPKVSEWLNPGEFESCKKLGILLDVETSSTGTGLLMQIFTKPFSSSEIGGGMFLEVIERRGCGGRMGCGGFGKGNFGALFKGIEERERKEREGMG</sequence>
<dbReference type="PANTHER" id="PTHR11959">
    <property type="entry name" value="4-HYDROXYPHENYLPYRUVATE DIOXYGENASE"/>
    <property type="match status" value="1"/>
</dbReference>
<evidence type="ECO:0000313" key="10">
    <source>
        <dbReference type="EMBL" id="GMH47269.1"/>
    </source>
</evidence>
<comment type="pathway">
    <text evidence="2">Amino-acid degradation; L-phenylalanine degradation; acetoacetate and fumarate from L-phenylalanine: step 3/6.</text>
</comment>
<keyword evidence="6" id="KW-0828">Tyrosine catabolism</keyword>
<dbReference type="Proteomes" id="UP001165122">
    <property type="component" value="Unassembled WGS sequence"/>
</dbReference>
<dbReference type="AlphaFoldDB" id="A0A9W7DKV3"/>
<dbReference type="EMBL" id="BRXW01000355">
    <property type="protein sequence ID" value="GMH47269.1"/>
    <property type="molecule type" value="Genomic_DNA"/>
</dbReference>
<keyword evidence="7" id="KW-0408">Iron</keyword>
<organism evidence="10 11">
    <name type="scientific">Triparma laevis f. longispina</name>
    <dbReference type="NCBI Taxonomy" id="1714387"/>
    <lineage>
        <taxon>Eukaryota</taxon>
        <taxon>Sar</taxon>
        <taxon>Stramenopiles</taxon>
        <taxon>Ochrophyta</taxon>
        <taxon>Bolidophyceae</taxon>
        <taxon>Parmales</taxon>
        <taxon>Triparmaceae</taxon>
        <taxon>Triparma</taxon>
    </lineage>
</organism>
<accession>A0A9W7DKV3</accession>
<feature type="domain" description="VOC" evidence="9">
    <location>
        <begin position="1"/>
        <end position="147"/>
    </location>
</feature>
<name>A0A9W7DKV3_9STRA</name>
<comment type="similarity">
    <text evidence="3">Belongs to the 4HPPD family.</text>
</comment>
<protein>
    <recommendedName>
        <fullName evidence="4">4-hydroxyphenylpyruvate dioxygenase</fullName>
        <ecNumber evidence="4">1.13.11.27</ecNumber>
    </recommendedName>
</protein>
<dbReference type="SUPFAM" id="SSF54593">
    <property type="entry name" value="Glyoxalase/Bleomycin resistance protein/Dihydroxybiphenyl dioxygenase"/>
    <property type="match status" value="1"/>
</dbReference>
<evidence type="ECO:0000256" key="6">
    <source>
        <dbReference type="ARBA" id="ARBA00022878"/>
    </source>
</evidence>
<dbReference type="OrthoDB" id="414569at2759"/>